<evidence type="ECO:0000313" key="9">
    <source>
        <dbReference type="EMBL" id="OAJ43705.1"/>
    </source>
</evidence>
<dbReference type="InterPro" id="IPR031303">
    <property type="entry name" value="C5_meth_CS"/>
</dbReference>
<dbReference type="PANTHER" id="PTHR46098:SF1">
    <property type="entry name" value="TRNA (CYTOSINE(38)-C(5))-METHYLTRANSFERASE"/>
    <property type="match status" value="1"/>
</dbReference>
<dbReference type="Pfam" id="PF00145">
    <property type="entry name" value="DNA_methylase"/>
    <property type="match status" value="1"/>
</dbReference>
<dbReference type="PROSITE" id="PS51679">
    <property type="entry name" value="SAM_MT_C5"/>
    <property type="match status" value="1"/>
</dbReference>
<dbReference type="InterPro" id="IPR029063">
    <property type="entry name" value="SAM-dependent_MTases_sf"/>
</dbReference>
<dbReference type="Gene3D" id="3.90.120.10">
    <property type="entry name" value="DNA Methylase, subunit A, domain 2"/>
    <property type="match status" value="1"/>
</dbReference>
<keyword evidence="2 7" id="KW-0808">Transferase</keyword>
<protein>
    <recommendedName>
        <fullName evidence="5">tRNA (cytosine(38)-C(5))-methyltransferase</fullName>
        <ecNumber evidence="4">2.1.1.204</ecNumber>
    </recommendedName>
    <alternativeName>
        <fullName evidence="6">DNA (cytosine-5)-methyltransferase-like protein 2</fullName>
    </alternativeName>
</protein>
<evidence type="ECO:0000256" key="6">
    <source>
        <dbReference type="ARBA" id="ARBA00042810"/>
    </source>
</evidence>
<dbReference type="GO" id="GO:0032259">
    <property type="term" value="P:methylation"/>
    <property type="evidence" value="ECO:0007669"/>
    <property type="project" value="UniProtKB-KW"/>
</dbReference>
<reference evidence="9 10" key="2">
    <citation type="submission" date="2016-05" db="EMBL/GenBank/DDBJ databases">
        <title>Lineage-specific infection strategies underlie the spectrum of fungal disease in amphibians.</title>
        <authorList>
            <person name="Cuomo C.A."/>
            <person name="Farrer R.A."/>
            <person name="James T."/>
            <person name="Longcore J."/>
            <person name="Birren B."/>
        </authorList>
    </citation>
    <scope>NUCLEOTIDE SEQUENCE [LARGE SCALE GENOMIC DNA]</scope>
    <source>
        <strain evidence="9 10">JEL423</strain>
    </source>
</reference>
<dbReference type="OrthoDB" id="414133at2759"/>
<evidence type="ECO:0000256" key="3">
    <source>
        <dbReference type="ARBA" id="ARBA00022691"/>
    </source>
</evidence>
<dbReference type="VEuPathDB" id="FungiDB:BDEG_27036"/>
<dbReference type="Proteomes" id="UP000077115">
    <property type="component" value="Unassembled WGS sequence"/>
</dbReference>
<dbReference type="PANTHER" id="PTHR46098">
    <property type="entry name" value="TRNA (CYTOSINE(38)-C(5))-METHYLTRANSFERASE"/>
    <property type="match status" value="1"/>
</dbReference>
<dbReference type="Gene3D" id="3.40.50.150">
    <property type="entry name" value="Vaccinia Virus protein VP39"/>
    <property type="match status" value="1"/>
</dbReference>
<organism evidence="9 10">
    <name type="scientific">Batrachochytrium dendrobatidis (strain JEL423)</name>
    <dbReference type="NCBI Taxonomy" id="403673"/>
    <lineage>
        <taxon>Eukaryota</taxon>
        <taxon>Fungi</taxon>
        <taxon>Fungi incertae sedis</taxon>
        <taxon>Chytridiomycota</taxon>
        <taxon>Chytridiomycota incertae sedis</taxon>
        <taxon>Chytridiomycetes</taxon>
        <taxon>Rhizophydiales</taxon>
        <taxon>Rhizophydiales incertae sedis</taxon>
        <taxon>Batrachochytrium</taxon>
    </lineage>
</organism>
<dbReference type="STRING" id="403673.A0A177WVP9"/>
<gene>
    <name evidence="9" type="ORF">BDEG_27036</name>
</gene>
<evidence type="ECO:0000256" key="5">
    <source>
        <dbReference type="ARBA" id="ARBA00039681"/>
    </source>
</evidence>
<sequence>MQQPLRVLEFFSGIGGLHYGLERAESTATVLASFDVNEHANSCYQHNFGIKPSNKSIDTLTAKDIEKYDSNCWLLSPPCQPFTQGGKSLDHQDNRSLALLRIIEILQHIAIPPRFVFVENVPNFETSECRSRLVQTLDQCNYDVKEYLISPIQIGISNDRRRYYLAAKLRSSISTGKSNLSCLQTSHMITRLDSESSGIALPIPPAISTYLEQHCDIPEFLVPEQYILKRKTFRFDLVKPTDTRCSCFTKAYGSHHIIGSGSFLQTANLDATFASDDGKAIVASRPRFFTPREIARLHGFPIDGVLNGSIGMLHTFEFPDSVPRSQQYKLLGNSLSVDVVAHLLKLLFLDSDV</sequence>
<dbReference type="GO" id="GO:0005634">
    <property type="term" value="C:nucleus"/>
    <property type="evidence" value="ECO:0007669"/>
    <property type="project" value="TreeGrafter"/>
</dbReference>
<evidence type="ECO:0000313" key="10">
    <source>
        <dbReference type="Proteomes" id="UP000077115"/>
    </source>
</evidence>
<comment type="similarity">
    <text evidence="7 8">Belongs to the class I-like SAM-binding methyltransferase superfamily. C5-methyltransferase family.</text>
</comment>
<dbReference type="AlphaFoldDB" id="A0A177WVP9"/>
<dbReference type="GO" id="GO:0008168">
    <property type="term" value="F:methyltransferase activity"/>
    <property type="evidence" value="ECO:0007669"/>
    <property type="project" value="UniProtKB-KW"/>
</dbReference>
<accession>A0A177WVP9</accession>
<dbReference type="InterPro" id="IPR050750">
    <property type="entry name" value="C5-MTase"/>
</dbReference>
<reference evidence="9 10" key="1">
    <citation type="submission" date="2006-10" db="EMBL/GenBank/DDBJ databases">
        <title>The Genome Sequence of Batrachochytrium dendrobatidis JEL423.</title>
        <authorList>
            <consortium name="The Broad Institute Genome Sequencing Platform"/>
            <person name="Birren B."/>
            <person name="Lander E."/>
            <person name="Galagan J."/>
            <person name="Cuomo C."/>
            <person name="Devon K."/>
            <person name="Jaffe D."/>
            <person name="Butler J."/>
            <person name="Alvarez P."/>
            <person name="Gnerre S."/>
            <person name="Grabherr M."/>
            <person name="Kleber M."/>
            <person name="Mauceli E."/>
            <person name="Brockman W."/>
            <person name="Young S."/>
            <person name="LaButti K."/>
            <person name="Sykes S."/>
            <person name="DeCaprio D."/>
            <person name="Crawford M."/>
            <person name="Koehrsen M."/>
            <person name="Engels R."/>
            <person name="Montgomery P."/>
            <person name="Pearson M."/>
            <person name="Howarth C."/>
            <person name="Larson L."/>
            <person name="White J."/>
            <person name="O'Leary S."/>
            <person name="Kodira C."/>
            <person name="Zeng Q."/>
            <person name="Yandava C."/>
            <person name="Alvarado L."/>
            <person name="Longcore J."/>
            <person name="James T."/>
        </authorList>
    </citation>
    <scope>NUCLEOTIDE SEQUENCE [LARGE SCALE GENOMIC DNA]</scope>
    <source>
        <strain evidence="9 10">JEL423</strain>
    </source>
</reference>
<dbReference type="PROSITE" id="PS00095">
    <property type="entry name" value="C5_MTASE_2"/>
    <property type="match status" value="1"/>
</dbReference>
<proteinExistence type="inferred from homology"/>
<dbReference type="NCBIfam" id="TIGR00675">
    <property type="entry name" value="dcm"/>
    <property type="match status" value="1"/>
</dbReference>
<dbReference type="PRINTS" id="PR00105">
    <property type="entry name" value="C5METTRFRASE"/>
</dbReference>
<evidence type="ECO:0000256" key="4">
    <source>
        <dbReference type="ARBA" id="ARBA00039081"/>
    </source>
</evidence>
<keyword evidence="3 7" id="KW-0949">S-adenosyl-L-methionine</keyword>
<keyword evidence="1 7" id="KW-0489">Methyltransferase</keyword>
<dbReference type="eggNOG" id="KOG0919">
    <property type="taxonomic scope" value="Eukaryota"/>
</dbReference>
<dbReference type="EC" id="2.1.1.204" evidence="4"/>
<evidence type="ECO:0000256" key="2">
    <source>
        <dbReference type="ARBA" id="ARBA00022679"/>
    </source>
</evidence>
<dbReference type="SUPFAM" id="SSF53335">
    <property type="entry name" value="S-adenosyl-L-methionine-dependent methyltransferases"/>
    <property type="match status" value="1"/>
</dbReference>
<evidence type="ECO:0000256" key="1">
    <source>
        <dbReference type="ARBA" id="ARBA00022603"/>
    </source>
</evidence>
<evidence type="ECO:0000256" key="7">
    <source>
        <dbReference type="PROSITE-ProRule" id="PRU01016"/>
    </source>
</evidence>
<dbReference type="InterPro" id="IPR001525">
    <property type="entry name" value="C5_MeTfrase"/>
</dbReference>
<feature type="active site" evidence="7">
    <location>
        <position position="79"/>
    </location>
</feature>
<evidence type="ECO:0000256" key="8">
    <source>
        <dbReference type="RuleBase" id="RU000416"/>
    </source>
</evidence>
<name>A0A177WVP9_BATDL</name>
<dbReference type="EMBL" id="DS022310">
    <property type="protein sequence ID" value="OAJ43705.1"/>
    <property type="molecule type" value="Genomic_DNA"/>
</dbReference>